<dbReference type="PROSITE" id="PS50132">
    <property type="entry name" value="RGS"/>
    <property type="match status" value="1"/>
</dbReference>
<feature type="transmembrane region" description="Helical" evidence="2">
    <location>
        <begin position="135"/>
        <end position="157"/>
    </location>
</feature>
<dbReference type="PRINTS" id="PR01301">
    <property type="entry name" value="RGSPROTEIN"/>
</dbReference>
<dbReference type="InterPro" id="IPR036305">
    <property type="entry name" value="RGS_sf"/>
</dbReference>
<dbReference type="SUPFAM" id="SSF48097">
    <property type="entry name" value="Regulator of G-protein signaling, RGS"/>
    <property type="match status" value="1"/>
</dbReference>
<dbReference type="InterPro" id="IPR044926">
    <property type="entry name" value="RGS_subdomain_2"/>
</dbReference>
<organism evidence="4 5">
    <name type="scientific">Catenaria anguillulae PL171</name>
    <dbReference type="NCBI Taxonomy" id="765915"/>
    <lineage>
        <taxon>Eukaryota</taxon>
        <taxon>Fungi</taxon>
        <taxon>Fungi incertae sedis</taxon>
        <taxon>Blastocladiomycota</taxon>
        <taxon>Blastocladiomycetes</taxon>
        <taxon>Blastocladiales</taxon>
        <taxon>Catenariaceae</taxon>
        <taxon>Catenaria</taxon>
    </lineage>
</organism>
<feature type="compositionally biased region" description="Low complexity" evidence="1">
    <location>
        <begin position="296"/>
        <end position="311"/>
    </location>
</feature>
<comment type="caution">
    <text evidence="4">The sequence shown here is derived from an EMBL/GenBank/DDBJ whole genome shotgun (WGS) entry which is preliminary data.</text>
</comment>
<keyword evidence="5" id="KW-1185">Reference proteome</keyword>
<dbReference type="PANTHER" id="PTHR10845:SF192">
    <property type="entry name" value="DOUBLE HIT, ISOFORM B"/>
    <property type="match status" value="1"/>
</dbReference>
<reference evidence="4 5" key="1">
    <citation type="submission" date="2016-07" db="EMBL/GenBank/DDBJ databases">
        <title>Pervasive Adenine N6-methylation of Active Genes in Fungi.</title>
        <authorList>
            <consortium name="DOE Joint Genome Institute"/>
            <person name="Mondo S.J."/>
            <person name="Dannebaum R.O."/>
            <person name="Kuo R.C."/>
            <person name="Labutti K."/>
            <person name="Haridas S."/>
            <person name="Kuo A."/>
            <person name="Salamov A."/>
            <person name="Ahrendt S.R."/>
            <person name="Lipzen A."/>
            <person name="Sullivan W."/>
            <person name="Andreopoulos W.B."/>
            <person name="Clum A."/>
            <person name="Lindquist E."/>
            <person name="Daum C."/>
            <person name="Ramamoorthy G.K."/>
            <person name="Gryganskyi A."/>
            <person name="Culley D."/>
            <person name="Magnuson J.K."/>
            <person name="James T.Y."/>
            <person name="O'Malley M.A."/>
            <person name="Stajich J.E."/>
            <person name="Spatafora J.W."/>
            <person name="Visel A."/>
            <person name="Grigoriev I.V."/>
        </authorList>
    </citation>
    <scope>NUCLEOTIDE SEQUENCE [LARGE SCALE GENOMIC DNA]</scope>
    <source>
        <strain evidence="4 5">PL171</strain>
    </source>
</reference>
<feature type="region of interest" description="Disordered" evidence="1">
    <location>
        <begin position="296"/>
        <end position="325"/>
    </location>
</feature>
<feature type="transmembrane region" description="Helical" evidence="2">
    <location>
        <begin position="66"/>
        <end position="89"/>
    </location>
</feature>
<proteinExistence type="predicted"/>
<evidence type="ECO:0000313" key="5">
    <source>
        <dbReference type="Proteomes" id="UP000193411"/>
    </source>
</evidence>
<keyword evidence="2" id="KW-1133">Transmembrane helix</keyword>
<evidence type="ECO:0000256" key="1">
    <source>
        <dbReference type="SAM" id="MobiDB-lite"/>
    </source>
</evidence>
<dbReference type="EMBL" id="MCFL01000027">
    <property type="protein sequence ID" value="ORZ34572.1"/>
    <property type="molecule type" value="Genomic_DNA"/>
</dbReference>
<dbReference type="SMART" id="SM00315">
    <property type="entry name" value="RGS"/>
    <property type="match status" value="1"/>
</dbReference>
<gene>
    <name evidence="4" type="ORF">BCR44DRAFT_52200</name>
</gene>
<feature type="transmembrane region" description="Helical" evidence="2">
    <location>
        <begin position="24"/>
        <end position="46"/>
    </location>
</feature>
<protein>
    <submittedName>
        <fullName evidence="4">RGS domain-containing protein</fullName>
    </submittedName>
</protein>
<dbReference type="Pfam" id="PF00615">
    <property type="entry name" value="RGS"/>
    <property type="match status" value="1"/>
</dbReference>
<feature type="domain" description="RGS" evidence="3">
    <location>
        <begin position="178"/>
        <end position="292"/>
    </location>
</feature>
<dbReference type="Proteomes" id="UP000193411">
    <property type="component" value="Unassembled WGS sequence"/>
</dbReference>
<dbReference type="PANTHER" id="PTHR10845">
    <property type="entry name" value="REGULATOR OF G PROTEIN SIGNALING"/>
    <property type="match status" value="1"/>
</dbReference>
<feature type="transmembrane region" description="Helical" evidence="2">
    <location>
        <begin position="96"/>
        <end position="119"/>
    </location>
</feature>
<dbReference type="Gene3D" id="1.10.167.10">
    <property type="entry name" value="Regulator of G-protein Signalling 4, domain 2"/>
    <property type="match status" value="1"/>
</dbReference>
<dbReference type="STRING" id="765915.A0A1Y2HN62"/>
<dbReference type="InterPro" id="IPR016137">
    <property type="entry name" value="RGS"/>
</dbReference>
<keyword evidence="2" id="KW-0472">Membrane</keyword>
<name>A0A1Y2HN62_9FUNG</name>
<keyword evidence="2" id="KW-0812">Transmembrane</keyword>
<evidence type="ECO:0000313" key="4">
    <source>
        <dbReference type="EMBL" id="ORZ34572.1"/>
    </source>
</evidence>
<dbReference type="OrthoDB" id="5571061at2759"/>
<evidence type="ECO:0000259" key="3">
    <source>
        <dbReference type="PROSITE" id="PS50132"/>
    </source>
</evidence>
<evidence type="ECO:0000256" key="2">
    <source>
        <dbReference type="SAM" id="Phobius"/>
    </source>
</evidence>
<sequence length="325" mass="36818">MTPRGLFHEDDIIHNRWYQGNTRIYHIVFPLFLSFGVYVPIGLAWSGCFSSSTFPHCLNNPATYGIAYYPQFISLVAWFPAVTFLLNVLRRVPDRLLLVAEHVVHYFIFVVGVILYWILHFVQPPDGSGGTIRTLALWVVVTLSLLVSTSLPALLAVSNHLSCCNGARRSSMQQTTESFQRLLADKELFSQFKKVLAEHFSLENGLFWDDFRELEQMNAAKKPDQSIREALNRLYLEYVPPGAPRELNLMSRTREAVISDFNNNRLTIRSFDPVKKEVFDMMYSHSLPQFLQQQQLLHSSSGAPGSSSAGRAGMGKRRSVAMASP</sequence>
<dbReference type="AlphaFoldDB" id="A0A1Y2HN62"/>
<accession>A0A1Y2HN62</accession>